<dbReference type="RefSeq" id="WP_343912926.1">
    <property type="nucleotide sequence ID" value="NZ_BAAAGE010000002.1"/>
</dbReference>
<protein>
    <submittedName>
        <fullName evidence="1">Uncharacterized protein</fullName>
    </submittedName>
</protein>
<evidence type="ECO:0000313" key="2">
    <source>
        <dbReference type="Proteomes" id="UP001501758"/>
    </source>
</evidence>
<comment type="caution">
    <text evidence="1">The sequence shown here is derived from an EMBL/GenBank/DDBJ whole genome shotgun (WGS) entry which is preliminary data.</text>
</comment>
<gene>
    <name evidence="1" type="ORF">GCM10009430_28100</name>
</gene>
<keyword evidence="2" id="KW-1185">Reference proteome</keyword>
<dbReference type="Proteomes" id="UP001501758">
    <property type="component" value="Unassembled WGS sequence"/>
</dbReference>
<name>A0ABP3U467_9FLAO</name>
<accession>A0ABP3U467</accession>
<organism evidence="1 2">
    <name type="scientific">Aquimarina litoralis</name>
    <dbReference type="NCBI Taxonomy" id="584605"/>
    <lineage>
        <taxon>Bacteria</taxon>
        <taxon>Pseudomonadati</taxon>
        <taxon>Bacteroidota</taxon>
        <taxon>Flavobacteriia</taxon>
        <taxon>Flavobacteriales</taxon>
        <taxon>Flavobacteriaceae</taxon>
        <taxon>Aquimarina</taxon>
    </lineage>
</organism>
<sequence>MNNEHNPIAQLITTIQQKWIDEVTPNNHIQLVRWLIKPDQARLYEGFLRLESTPNGGLPDIPIVLLTAFENKETHSRNLIKDWIETFKKDKELQKELNARDLKFDWNISEYETKLENEDTDHNLLLLEMLSTFQKAMPNPQLHLALSLYPYSVEETKDYGKWIDHLIQLGLPDKVRIMFFDYVEERYFDNLVKTHSDITKSLAVPLDLQGAINKIAAAGDPNDPEVQFRQCMIEMSKSVTKKNLPRLHTWGKKGLMITQKSGSKSAFATAHVIYAGMLFNFKEYHAIDELLQKAMAIAKQGLSGGEDNCKPIIVQTYGYQASCKQLQKQKDLAADLFCKQAETSIEFGFGPQALTAWWLGYNVIKKRDKKRYATVVTEAYQYGVSLAPELIKSTCMAYIAADYYNLCEKNRDLNECESIDVFMKEIEGEQWRTNVEAHRKEMEKKSLSILNWF</sequence>
<evidence type="ECO:0000313" key="1">
    <source>
        <dbReference type="EMBL" id="GAA0724011.1"/>
    </source>
</evidence>
<proteinExistence type="predicted"/>
<reference evidence="2" key="1">
    <citation type="journal article" date="2019" name="Int. J. Syst. Evol. Microbiol.">
        <title>The Global Catalogue of Microorganisms (GCM) 10K type strain sequencing project: providing services to taxonomists for standard genome sequencing and annotation.</title>
        <authorList>
            <consortium name="The Broad Institute Genomics Platform"/>
            <consortium name="The Broad Institute Genome Sequencing Center for Infectious Disease"/>
            <person name="Wu L."/>
            <person name="Ma J."/>
        </authorList>
    </citation>
    <scope>NUCLEOTIDE SEQUENCE [LARGE SCALE GENOMIC DNA]</scope>
    <source>
        <strain evidence="2">JCM 15974</strain>
    </source>
</reference>
<dbReference type="EMBL" id="BAAAGE010000002">
    <property type="protein sequence ID" value="GAA0724011.1"/>
    <property type="molecule type" value="Genomic_DNA"/>
</dbReference>